<evidence type="ECO:0000313" key="2">
    <source>
        <dbReference type="EMBL" id="CCO24688.1"/>
    </source>
</evidence>
<feature type="region of interest" description="Disordered" evidence="1">
    <location>
        <begin position="1"/>
        <end position="22"/>
    </location>
</feature>
<reference evidence="2 3" key="1">
    <citation type="submission" date="2012-10" db="EMBL/GenBank/DDBJ databases">
        <authorList>
            <person name="Genoscope - CEA"/>
        </authorList>
    </citation>
    <scope>NUCLEOTIDE SEQUENCE [LARGE SCALE GENOMIC DNA]</scope>
    <source>
        <strain evidence="3">AM13 / DSM 14728</strain>
    </source>
</reference>
<protein>
    <submittedName>
        <fullName evidence="2">Uncharacterized protein</fullName>
    </submittedName>
</protein>
<proteinExistence type="predicted"/>
<evidence type="ECO:0000313" key="3">
    <source>
        <dbReference type="Proteomes" id="UP000010808"/>
    </source>
</evidence>
<dbReference type="AlphaFoldDB" id="L0RD27"/>
<feature type="compositionally biased region" description="Basic and acidic residues" evidence="1">
    <location>
        <begin position="1"/>
        <end position="16"/>
    </location>
</feature>
<gene>
    <name evidence="2" type="ORF">DESAM_22421</name>
</gene>
<dbReference type="KEGG" id="dhy:DESAM_22421"/>
<organism evidence="2 3">
    <name type="scientific">Maridesulfovibrio hydrothermalis AM13 = DSM 14728</name>
    <dbReference type="NCBI Taxonomy" id="1121451"/>
    <lineage>
        <taxon>Bacteria</taxon>
        <taxon>Pseudomonadati</taxon>
        <taxon>Thermodesulfobacteriota</taxon>
        <taxon>Desulfovibrionia</taxon>
        <taxon>Desulfovibrionales</taxon>
        <taxon>Desulfovibrionaceae</taxon>
        <taxon>Maridesulfovibrio</taxon>
    </lineage>
</organism>
<dbReference type="Proteomes" id="UP000010808">
    <property type="component" value="Chromosome"/>
</dbReference>
<keyword evidence="3" id="KW-1185">Reference proteome</keyword>
<dbReference type="HOGENOM" id="CLU_3269045_0_0_7"/>
<accession>L0RD27</accession>
<evidence type="ECO:0000256" key="1">
    <source>
        <dbReference type="SAM" id="MobiDB-lite"/>
    </source>
</evidence>
<name>L0RD27_9BACT</name>
<sequence>MVRKERLELSRDEPLDPKSSASTNSATLATVFLGYSLNITV</sequence>
<dbReference type="EMBL" id="FO203522">
    <property type="protein sequence ID" value="CCO24688.1"/>
    <property type="molecule type" value="Genomic_DNA"/>
</dbReference>